<name>A0A494TP75_SPHPE</name>
<proteinExistence type="predicted"/>
<dbReference type="OrthoDB" id="7507348at2"/>
<gene>
    <name evidence="1" type="ORF">D3Y57_19195</name>
</gene>
<dbReference type="KEGG" id="spha:D3Y57_19195"/>
<dbReference type="EMBL" id="CP032829">
    <property type="protein sequence ID" value="AYJ87661.1"/>
    <property type="molecule type" value="Genomic_DNA"/>
</dbReference>
<dbReference type="InterPro" id="IPR025127">
    <property type="entry name" value="DUF4054"/>
</dbReference>
<keyword evidence="2" id="KW-1185">Reference proteome</keyword>
<evidence type="ECO:0000313" key="1">
    <source>
        <dbReference type="EMBL" id="AYJ87661.1"/>
    </source>
</evidence>
<sequence>MTATVATFKTIFPSFVTTADTSAQYWLDRALLTTGAWDDDHASYLLTAHYLTLQGHGTGAEAELAAGGASGFTLIQSGALKLERASAKTGYASTSYGLQFLPFLRAHFGGPSITSTGSVCDGLLRGGVAGAYPWA</sequence>
<evidence type="ECO:0000313" key="2">
    <source>
        <dbReference type="Proteomes" id="UP000276254"/>
    </source>
</evidence>
<dbReference type="Pfam" id="PF13262">
    <property type="entry name" value="DUF4054"/>
    <property type="match status" value="1"/>
</dbReference>
<dbReference type="RefSeq" id="WP_121155262.1">
    <property type="nucleotide sequence ID" value="NZ_CP032829.1"/>
</dbReference>
<protein>
    <submittedName>
        <fullName evidence="1">DUF4054 domain-containing protein</fullName>
    </submittedName>
</protein>
<dbReference type="AlphaFoldDB" id="A0A494TP75"/>
<reference evidence="1 2" key="1">
    <citation type="submission" date="2018-09" db="EMBL/GenBank/DDBJ databases">
        <title>Sphingomonas peninsula sp. nov., isolated from fildes peninsula, Antarctic soil.</title>
        <authorList>
            <person name="Yingchao G."/>
        </authorList>
    </citation>
    <scope>NUCLEOTIDE SEQUENCE [LARGE SCALE GENOMIC DNA]</scope>
    <source>
        <strain evidence="1 2">YZ-8</strain>
    </source>
</reference>
<organism evidence="1 2">
    <name type="scientific">Sphingomonas paeninsulae</name>
    <dbReference type="NCBI Taxonomy" id="2319844"/>
    <lineage>
        <taxon>Bacteria</taxon>
        <taxon>Pseudomonadati</taxon>
        <taxon>Pseudomonadota</taxon>
        <taxon>Alphaproteobacteria</taxon>
        <taxon>Sphingomonadales</taxon>
        <taxon>Sphingomonadaceae</taxon>
        <taxon>Sphingomonas</taxon>
    </lineage>
</organism>
<dbReference type="Proteomes" id="UP000276254">
    <property type="component" value="Chromosome"/>
</dbReference>
<accession>A0A494TP75</accession>